<dbReference type="Pfam" id="PF00842">
    <property type="entry name" value="Ala_racemase_C"/>
    <property type="match status" value="1"/>
</dbReference>
<comment type="pathway">
    <text evidence="5">Amino-acid biosynthesis; D-alanine biosynthesis; D-alanine from L-alanine: step 1/1.</text>
</comment>
<keyword evidence="4 5" id="KW-0413">Isomerase</keyword>
<dbReference type="GO" id="GO:0005829">
    <property type="term" value="C:cytosol"/>
    <property type="evidence" value="ECO:0007669"/>
    <property type="project" value="TreeGrafter"/>
</dbReference>
<evidence type="ECO:0000256" key="4">
    <source>
        <dbReference type="ARBA" id="ARBA00023235"/>
    </source>
</evidence>
<dbReference type="SUPFAM" id="SSF50621">
    <property type="entry name" value="Alanine racemase C-terminal domain-like"/>
    <property type="match status" value="1"/>
</dbReference>
<dbReference type="KEGG" id="smus:C7J88_04640"/>
<dbReference type="UniPathway" id="UPA00042">
    <property type="reaction ID" value="UER00497"/>
</dbReference>
<evidence type="ECO:0000256" key="3">
    <source>
        <dbReference type="ARBA" id="ARBA00022898"/>
    </source>
</evidence>
<dbReference type="PROSITE" id="PS00395">
    <property type="entry name" value="ALANINE_RACEMASE"/>
    <property type="match status" value="1"/>
</dbReference>
<feature type="binding site" evidence="5 7">
    <location>
        <position position="312"/>
    </location>
    <ligand>
        <name>substrate</name>
    </ligand>
</feature>
<dbReference type="HAMAP" id="MF_01201">
    <property type="entry name" value="Ala_racemase"/>
    <property type="match status" value="1"/>
</dbReference>
<dbReference type="OrthoDB" id="9813814at2"/>
<evidence type="ECO:0000256" key="5">
    <source>
        <dbReference type="HAMAP-Rule" id="MF_01201"/>
    </source>
</evidence>
<keyword evidence="3 5" id="KW-0663">Pyridoxal phosphate</keyword>
<dbReference type="PANTHER" id="PTHR30511:SF0">
    <property type="entry name" value="ALANINE RACEMASE, CATABOLIC-RELATED"/>
    <property type="match status" value="1"/>
</dbReference>
<evidence type="ECO:0000256" key="7">
    <source>
        <dbReference type="PIRSR" id="PIRSR600821-52"/>
    </source>
</evidence>
<dbReference type="FunFam" id="3.20.20.10:FF:000002">
    <property type="entry name" value="Alanine racemase"/>
    <property type="match status" value="1"/>
</dbReference>
<accession>A0A240C5S3</accession>
<evidence type="ECO:0000256" key="6">
    <source>
        <dbReference type="PIRSR" id="PIRSR600821-50"/>
    </source>
</evidence>
<comment type="cofactor">
    <cofactor evidence="2 5 6">
        <name>pyridoxal 5'-phosphate</name>
        <dbReference type="ChEBI" id="CHEBI:597326"/>
    </cofactor>
</comment>
<dbReference type="EC" id="5.1.1.1" evidence="5"/>
<evidence type="ECO:0000259" key="8">
    <source>
        <dbReference type="SMART" id="SM01005"/>
    </source>
</evidence>
<dbReference type="PRINTS" id="PR00992">
    <property type="entry name" value="ALARACEMASE"/>
</dbReference>
<dbReference type="InterPro" id="IPR009006">
    <property type="entry name" value="Ala_racemase/Decarboxylase_C"/>
</dbReference>
<dbReference type="InterPro" id="IPR000821">
    <property type="entry name" value="Ala_racemase"/>
</dbReference>
<feature type="modified residue" description="N6-(pyridoxal phosphate)lysine" evidence="5 6">
    <location>
        <position position="39"/>
    </location>
</feature>
<reference evidence="9" key="4">
    <citation type="submission" date="2024-05" db="EMBL/GenBank/DDBJ databases">
        <authorList>
            <person name="Sun Q."/>
            <person name="Sedlacek I."/>
        </authorList>
    </citation>
    <scope>NUCLEOTIDE SEQUENCE</scope>
    <source>
        <strain evidence="9">CCM 4175</strain>
    </source>
</reference>
<dbReference type="Proteomes" id="UP000652995">
    <property type="component" value="Unassembled WGS sequence"/>
</dbReference>
<feature type="active site" description="Proton acceptor; specific for L-alanine" evidence="5">
    <location>
        <position position="265"/>
    </location>
</feature>
<organism evidence="10 11">
    <name type="scientific">Staphylococcus muscae</name>
    <dbReference type="NCBI Taxonomy" id="1294"/>
    <lineage>
        <taxon>Bacteria</taxon>
        <taxon>Bacillati</taxon>
        <taxon>Bacillota</taxon>
        <taxon>Bacilli</taxon>
        <taxon>Bacillales</taxon>
        <taxon>Staphylococcaceae</taxon>
        <taxon>Staphylococcus</taxon>
    </lineage>
</organism>
<name>A0A240C5S3_9STAP</name>
<feature type="binding site" evidence="5 7">
    <location>
        <position position="138"/>
    </location>
    <ligand>
        <name>substrate</name>
    </ligand>
</feature>
<dbReference type="InterPro" id="IPR011079">
    <property type="entry name" value="Ala_racemase_C"/>
</dbReference>
<comment type="similarity">
    <text evidence="5">Belongs to the alanine racemase family.</text>
</comment>
<dbReference type="GO" id="GO:0030632">
    <property type="term" value="P:D-alanine biosynthetic process"/>
    <property type="evidence" value="ECO:0007669"/>
    <property type="project" value="UniProtKB-UniRule"/>
</dbReference>
<dbReference type="GO" id="GO:0009252">
    <property type="term" value="P:peptidoglycan biosynthetic process"/>
    <property type="evidence" value="ECO:0007669"/>
    <property type="project" value="TreeGrafter"/>
</dbReference>
<dbReference type="RefSeq" id="WP_095117484.1">
    <property type="nucleotide sequence ID" value="NZ_BMCB01000008.1"/>
</dbReference>
<sequence>MSEKYYRDTTLSVNLDAITSNYQELSKCHPTKTMMPVVKANAYGLGSVAIANHLASLGVTFVCVATLDEAIELRMHGFKEKILILSSVPPANINKAIQHRVAVAVPSKAWLEEAISHIDPTNEKSLWLHIKLDTGMNRLGIKDIETYREMIALIEQYEQLIFEGVFSHFASADEENDSAQQQYQRFESLVTNAERPTYVHIQNSAGTLRFNPEICNAYRPGIALYGYYPTPFIESKKTARLTPAATVETTVVQVKQVEAGETIGYGETYTATERMHIALLSIGYADGYLRQMQGAYVSVNGQQCEVVGRISMDQTAIKVPANVQPGDKVVVLEARAHTPQSAETLAQKQQTINYEVLCNFGRRIPRIYISGENIDVTNELLK</sequence>
<evidence type="ECO:0000256" key="1">
    <source>
        <dbReference type="ARBA" id="ARBA00000316"/>
    </source>
</evidence>
<evidence type="ECO:0000313" key="11">
    <source>
        <dbReference type="Proteomes" id="UP000243706"/>
    </source>
</evidence>
<dbReference type="SUPFAM" id="SSF51419">
    <property type="entry name" value="PLP-binding barrel"/>
    <property type="match status" value="1"/>
</dbReference>
<proteinExistence type="inferred from homology"/>
<dbReference type="InterPro" id="IPR001608">
    <property type="entry name" value="Ala_racemase_N"/>
</dbReference>
<protein>
    <recommendedName>
        <fullName evidence="5">Alanine racemase</fullName>
        <ecNumber evidence="5">5.1.1.1</ecNumber>
    </recommendedName>
</protein>
<dbReference type="PANTHER" id="PTHR30511">
    <property type="entry name" value="ALANINE RACEMASE"/>
    <property type="match status" value="1"/>
</dbReference>
<reference evidence="9" key="1">
    <citation type="journal article" date="2014" name="Int. J. Syst. Evol. Microbiol.">
        <title>Complete genome of a new Firmicutes species belonging to the dominant human colonic microbiota ('Ruminococcus bicirculans') reveals two chromosomes and a selective capacity to utilize plant glucans.</title>
        <authorList>
            <consortium name="NISC Comparative Sequencing Program"/>
            <person name="Wegmann U."/>
            <person name="Louis P."/>
            <person name="Goesmann A."/>
            <person name="Henrissat B."/>
            <person name="Duncan S.H."/>
            <person name="Flint H.J."/>
        </authorList>
    </citation>
    <scope>NUCLEOTIDE SEQUENCE</scope>
    <source>
        <strain evidence="9">CCM 4175</strain>
    </source>
</reference>
<reference evidence="10 11" key="2">
    <citation type="submission" date="2017-06" db="EMBL/GenBank/DDBJ databases">
        <authorList>
            <consortium name="Pathogen Informatics"/>
        </authorList>
    </citation>
    <scope>NUCLEOTIDE SEQUENCE [LARGE SCALE GENOMIC DNA]</scope>
    <source>
        <strain evidence="10 11">NCTC13833</strain>
    </source>
</reference>
<dbReference type="NCBIfam" id="TIGR00492">
    <property type="entry name" value="alr"/>
    <property type="match status" value="1"/>
</dbReference>
<comment type="function">
    <text evidence="5">Catalyzes the interconversion of L-alanine and D-alanine. May also act on other amino acids.</text>
</comment>
<feature type="active site" description="Proton acceptor; specific for D-alanine" evidence="5">
    <location>
        <position position="39"/>
    </location>
</feature>
<dbReference type="Gene3D" id="3.20.20.10">
    <property type="entry name" value="Alanine racemase"/>
    <property type="match status" value="1"/>
</dbReference>
<feature type="domain" description="Alanine racemase C-terminal" evidence="8">
    <location>
        <begin position="244"/>
        <end position="369"/>
    </location>
</feature>
<reference evidence="12" key="3">
    <citation type="journal article" date="2019" name="Int. J. Syst. Evol. Microbiol.">
        <title>The Global Catalogue of Microorganisms (GCM) 10K type strain sequencing project: providing services to taxonomists for standard genome sequencing and annotation.</title>
        <authorList>
            <consortium name="The Broad Institute Genomics Platform"/>
            <consortium name="The Broad Institute Genome Sequencing Center for Infectious Disease"/>
            <person name="Wu L."/>
            <person name="Ma J."/>
        </authorList>
    </citation>
    <scope>NUCLEOTIDE SEQUENCE [LARGE SCALE GENOMIC DNA]</scope>
    <source>
        <strain evidence="12">CCM 4175</strain>
    </source>
</reference>
<dbReference type="AlphaFoldDB" id="A0A240C5S3"/>
<dbReference type="EMBL" id="BMCB01000008">
    <property type="protein sequence ID" value="GGA92064.1"/>
    <property type="molecule type" value="Genomic_DNA"/>
</dbReference>
<dbReference type="Proteomes" id="UP000243706">
    <property type="component" value="Chromosome 1"/>
</dbReference>
<dbReference type="EMBL" id="LT906464">
    <property type="protein sequence ID" value="SNW03367.1"/>
    <property type="molecule type" value="Genomic_DNA"/>
</dbReference>
<evidence type="ECO:0000256" key="2">
    <source>
        <dbReference type="ARBA" id="ARBA00001933"/>
    </source>
</evidence>
<dbReference type="Gene3D" id="2.40.37.10">
    <property type="entry name" value="Lyase, Ornithine Decarboxylase, Chain A, domain 1"/>
    <property type="match status" value="1"/>
</dbReference>
<dbReference type="FunFam" id="2.40.37.10:FF:000006">
    <property type="entry name" value="Alanine racemase"/>
    <property type="match status" value="1"/>
</dbReference>
<keyword evidence="12" id="KW-1185">Reference proteome</keyword>
<evidence type="ECO:0000313" key="10">
    <source>
        <dbReference type="EMBL" id="SNW03367.1"/>
    </source>
</evidence>
<dbReference type="SMART" id="SM01005">
    <property type="entry name" value="Ala_racemase_C"/>
    <property type="match status" value="1"/>
</dbReference>
<dbReference type="Pfam" id="PF01168">
    <property type="entry name" value="Ala_racemase_N"/>
    <property type="match status" value="1"/>
</dbReference>
<dbReference type="InterPro" id="IPR020622">
    <property type="entry name" value="Ala_racemase_pyridoxalP-BS"/>
</dbReference>
<dbReference type="CDD" id="cd00430">
    <property type="entry name" value="PLPDE_III_AR"/>
    <property type="match status" value="1"/>
</dbReference>
<gene>
    <name evidence="10" type="primary">alrA</name>
    <name evidence="9" type="synonym">alr1</name>
    <name evidence="9" type="ORF">GCM10007183_15270</name>
    <name evidence="10" type="ORF">SAMEA4412661_01595</name>
</gene>
<comment type="catalytic activity">
    <reaction evidence="1 5">
        <text>L-alanine = D-alanine</text>
        <dbReference type="Rhea" id="RHEA:20249"/>
        <dbReference type="ChEBI" id="CHEBI:57416"/>
        <dbReference type="ChEBI" id="CHEBI:57972"/>
        <dbReference type="EC" id="5.1.1.1"/>
    </reaction>
</comment>
<dbReference type="GO" id="GO:0008784">
    <property type="term" value="F:alanine racemase activity"/>
    <property type="evidence" value="ECO:0007669"/>
    <property type="project" value="UniProtKB-UniRule"/>
</dbReference>
<evidence type="ECO:0000313" key="9">
    <source>
        <dbReference type="EMBL" id="GGA92064.1"/>
    </source>
</evidence>
<dbReference type="GO" id="GO:0030170">
    <property type="term" value="F:pyridoxal phosphate binding"/>
    <property type="evidence" value="ECO:0007669"/>
    <property type="project" value="UniProtKB-UniRule"/>
</dbReference>
<dbReference type="InterPro" id="IPR029066">
    <property type="entry name" value="PLP-binding_barrel"/>
</dbReference>
<evidence type="ECO:0000313" key="12">
    <source>
        <dbReference type="Proteomes" id="UP000652995"/>
    </source>
</evidence>